<evidence type="ECO:0000259" key="1">
    <source>
        <dbReference type="Pfam" id="PF09458"/>
    </source>
</evidence>
<accession>A0A1T5CFN8</accession>
<protein>
    <submittedName>
        <fullName evidence="4">Por secretion system C-terminal sorting domain-containing protein</fullName>
    </submittedName>
</protein>
<proteinExistence type="predicted"/>
<name>A0A1T5CFN8_9BACT</name>
<dbReference type="AlphaFoldDB" id="A0A1T5CFN8"/>
<dbReference type="InterPro" id="IPR024655">
    <property type="entry name" value="Asl1_glyco_hydro_catalytic"/>
</dbReference>
<evidence type="ECO:0000313" key="5">
    <source>
        <dbReference type="Proteomes" id="UP000191055"/>
    </source>
</evidence>
<dbReference type="KEGG" id="asx:CDL62_12280"/>
<dbReference type="STRING" id="889453.SAMN03080601_00810"/>
<dbReference type="SUPFAM" id="SSF51445">
    <property type="entry name" value="(Trans)glycosidases"/>
    <property type="match status" value="1"/>
</dbReference>
<sequence>MSRHYFSIGEGVLLKLFSLNNIVSVRNKLKLVFTIPMFLLMFSSMAITPEVVEFLENENRVLHQPYELHITADENPLVNSTISLNHVDGWVFFLNIKPSVVNDNYIENIFVNGEPFQHGVNGRIGIYAHGAVLMPHGSAFRPLTVFTEEGFEGESRELDLHTYHNNLGDFNNEIRSFILKRGYQATFAVNSDGLGYSRVFVADKEDIEIDVMPELLNGTVSFVRVFRHQWVSKKGWAGWNMDEVRRTNSTWYYDWGAGGNTSLDYEYVPNKHNAGWPGWNEINNKQNISHLMGFNEPDRPDQADMTFDAALAMWPEYMKSGLRIGSPATSDPFNNWSLFNFIDKCDELDYRVDFVVIHAYWGGMTPRQWYDRLLHVHERTGGRPIWIKEWNNGANWTNEWWPEFWEDKLQKQLNDLQGILNVLDTTSFVERYSIYSWVEAHREIFQNGEFTPAGAYYASTTPPIGYNSAFEVIPSWSYRKPELSGRHLTLSNSISLSWTDPNGDLSQSYIIEKKSGNGSFEVIYNSSDVSVRTFADPVDPNVSGMTTYRLGLESMFGGYVYSNEYSFYQTKGDQQIQVGKFPVNSPDWSRVIFAERFSENPMVLLGAPSFQNVVAYSTRVNSASVNSFNFRLHPWNYISNPNFNSIDQLSTIALVAGNYNFGGLKAETKAVTGVTQNWVAVTFDESFETVPAVFCTQVSNSNNFATVVAVRNITTEGFEVSIRKEEGVTSNVFGERINYLAIETGTGEVDGKRITVGRSEEGSGITSQPVNITFDNTYSEPGVFAGLQSTNNNFASVVRHHNLQTGSVNLLRQREMSGAIVPIQSDVFAWMIIDFAAGQSTSIGGIQSSNSLNIFPNPTRGVLFLNIDQPAKIEVVDMFGRVQIETVAINQIDVSSLPSGFYVLKVEDHQPVKFLKQ</sequence>
<dbReference type="Gene3D" id="2.60.40.2080">
    <property type="match status" value="1"/>
</dbReference>
<dbReference type="EMBL" id="FUYV01000003">
    <property type="protein sequence ID" value="SKB58332.1"/>
    <property type="molecule type" value="Genomic_DNA"/>
</dbReference>
<evidence type="ECO:0000259" key="3">
    <source>
        <dbReference type="Pfam" id="PF18962"/>
    </source>
</evidence>
<feature type="domain" description="Asl1-like glycosyl hydrolase catalytic" evidence="2">
    <location>
        <begin position="244"/>
        <end position="457"/>
    </location>
</feature>
<reference evidence="4 5" key="1">
    <citation type="submission" date="2017-02" db="EMBL/GenBank/DDBJ databases">
        <authorList>
            <person name="Peterson S.W."/>
        </authorList>
    </citation>
    <scope>NUCLEOTIDE SEQUENCE [LARGE SCALE GENOMIC DNA]</scope>
    <source>
        <strain evidence="4 5">DSM 24412</strain>
    </source>
</reference>
<evidence type="ECO:0000313" key="4">
    <source>
        <dbReference type="EMBL" id="SKB58332.1"/>
    </source>
</evidence>
<dbReference type="Pfam" id="PF18962">
    <property type="entry name" value="Por_Secre_tail"/>
    <property type="match status" value="1"/>
</dbReference>
<keyword evidence="5" id="KW-1185">Reference proteome</keyword>
<dbReference type="RefSeq" id="WP_079556598.1">
    <property type="nucleotide sequence ID" value="NZ_CP021904.1"/>
</dbReference>
<dbReference type="InterPro" id="IPR017853">
    <property type="entry name" value="GH"/>
</dbReference>
<dbReference type="PANTHER" id="PTHR34154:SF3">
    <property type="entry name" value="ALKALI-SENSITIVE LINKAGE PROTEIN 1"/>
    <property type="match status" value="1"/>
</dbReference>
<dbReference type="GO" id="GO:0071966">
    <property type="term" value="P:fungal-type cell wall polysaccharide metabolic process"/>
    <property type="evidence" value="ECO:0007669"/>
    <property type="project" value="TreeGrafter"/>
</dbReference>
<gene>
    <name evidence="4" type="ORF">SAMN03080601_00810</name>
</gene>
<dbReference type="InterPro" id="IPR019019">
    <property type="entry name" value="H-type_lectin_domain"/>
</dbReference>
<dbReference type="InterPro" id="IPR037221">
    <property type="entry name" value="H-type_lectin_dom_sf"/>
</dbReference>
<dbReference type="SUPFAM" id="SSF141086">
    <property type="entry name" value="Agglutinin HPA-like"/>
    <property type="match status" value="1"/>
</dbReference>
<dbReference type="InterPro" id="IPR053183">
    <property type="entry name" value="ASL1"/>
</dbReference>
<feature type="domain" description="Secretion system C-terminal sorting" evidence="3">
    <location>
        <begin position="854"/>
        <end position="910"/>
    </location>
</feature>
<evidence type="ECO:0000259" key="2">
    <source>
        <dbReference type="Pfam" id="PF11790"/>
    </source>
</evidence>
<organism evidence="4 5">
    <name type="scientific">Alkalitalea saponilacus</name>
    <dbReference type="NCBI Taxonomy" id="889453"/>
    <lineage>
        <taxon>Bacteria</taxon>
        <taxon>Pseudomonadati</taxon>
        <taxon>Bacteroidota</taxon>
        <taxon>Bacteroidia</taxon>
        <taxon>Marinilabiliales</taxon>
        <taxon>Marinilabiliaceae</taxon>
        <taxon>Alkalitalea</taxon>
    </lineage>
</organism>
<dbReference type="Proteomes" id="UP000191055">
    <property type="component" value="Unassembled WGS sequence"/>
</dbReference>
<dbReference type="Gene3D" id="2.60.20.10">
    <property type="entry name" value="Crystallins"/>
    <property type="match status" value="1"/>
</dbReference>
<dbReference type="GO" id="GO:0030246">
    <property type="term" value="F:carbohydrate binding"/>
    <property type="evidence" value="ECO:0007669"/>
    <property type="project" value="InterPro"/>
</dbReference>
<dbReference type="PANTHER" id="PTHR34154">
    <property type="entry name" value="ALKALI-SENSITIVE LINKAGE PROTEIN 1"/>
    <property type="match status" value="1"/>
</dbReference>
<feature type="domain" description="H-type lectin" evidence="1">
    <location>
        <begin position="679"/>
        <end position="742"/>
    </location>
</feature>
<dbReference type="InterPro" id="IPR026444">
    <property type="entry name" value="Secre_tail"/>
</dbReference>
<dbReference type="GO" id="GO:0007155">
    <property type="term" value="P:cell adhesion"/>
    <property type="evidence" value="ECO:0007669"/>
    <property type="project" value="InterPro"/>
</dbReference>
<dbReference type="Pfam" id="PF11790">
    <property type="entry name" value="Glyco_hydro_cc"/>
    <property type="match status" value="1"/>
</dbReference>
<dbReference type="NCBIfam" id="TIGR04183">
    <property type="entry name" value="Por_Secre_tail"/>
    <property type="match status" value="1"/>
</dbReference>
<dbReference type="OrthoDB" id="9809583at2"/>
<dbReference type="Pfam" id="PF09458">
    <property type="entry name" value="H_lectin"/>
    <property type="match status" value="1"/>
</dbReference>